<sequence length="189" mass="21605">MTGYAYKSEISEAHIGAEEYINNFRDPERFMEYCRQCPMYGKTWACPPYEFDIEEYLHGYRFATIIMAKITPTEKGIPIAETGRLLLPERIRLERMLLQAEKESGGKAFAFIGKCHYCVECTREAGLPCRHPEKVRPSLEACGFDIVKTATKLFSTEIKWSSNSFVPEYLTLIGGLFHNSGSCISYLKL</sequence>
<name>A0A9D9NJJ7_9BACT</name>
<accession>A0A9D9NJJ7</accession>
<proteinExistence type="predicted"/>
<dbReference type="Pfam" id="PF10050">
    <property type="entry name" value="DUF2284"/>
    <property type="match status" value="1"/>
</dbReference>
<reference evidence="1" key="1">
    <citation type="submission" date="2020-10" db="EMBL/GenBank/DDBJ databases">
        <authorList>
            <person name="Gilroy R."/>
        </authorList>
    </citation>
    <scope>NUCLEOTIDE SEQUENCE</scope>
    <source>
        <strain evidence="1">6919</strain>
    </source>
</reference>
<dbReference type="EMBL" id="JADIMC010000053">
    <property type="protein sequence ID" value="MBO8476254.1"/>
    <property type="molecule type" value="Genomic_DNA"/>
</dbReference>
<protein>
    <submittedName>
        <fullName evidence="1">DUF2284 domain-containing protein</fullName>
    </submittedName>
</protein>
<dbReference type="Proteomes" id="UP000823598">
    <property type="component" value="Unassembled WGS sequence"/>
</dbReference>
<dbReference type="InterPro" id="IPR019271">
    <property type="entry name" value="DUF2284_metal-binding"/>
</dbReference>
<reference evidence="1" key="2">
    <citation type="journal article" date="2021" name="PeerJ">
        <title>Extensive microbial diversity within the chicken gut microbiome revealed by metagenomics and culture.</title>
        <authorList>
            <person name="Gilroy R."/>
            <person name="Ravi A."/>
            <person name="Getino M."/>
            <person name="Pursley I."/>
            <person name="Horton D.L."/>
            <person name="Alikhan N.F."/>
            <person name="Baker D."/>
            <person name="Gharbi K."/>
            <person name="Hall N."/>
            <person name="Watson M."/>
            <person name="Adriaenssens E.M."/>
            <person name="Foster-Nyarko E."/>
            <person name="Jarju S."/>
            <person name="Secka A."/>
            <person name="Antonio M."/>
            <person name="Oren A."/>
            <person name="Chaudhuri R.R."/>
            <person name="La Ragione R."/>
            <person name="Hildebrand F."/>
            <person name="Pallen M.J."/>
        </authorList>
    </citation>
    <scope>NUCLEOTIDE SEQUENCE</scope>
    <source>
        <strain evidence="1">6919</strain>
    </source>
</reference>
<comment type="caution">
    <text evidence="1">The sequence shown here is derived from an EMBL/GenBank/DDBJ whole genome shotgun (WGS) entry which is preliminary data.</text>
</comment>
<organism evidence="1 2">
    <name type="scientific">Candidatus Limisoma faecipullorum</name>
    <dbReference type="NCBI Taxonomy" id="2840854"/>
    <lineage>
        <taxon>Bacteria</taxon>
        <taxon>Pseudomonadati</taxon>
        <taxon>Bacteroidota</taxon>
        <taxon>Bacteroidia</taxon>
        <taxon>Bacteroidales</taxon>
        <taxon>Candidatus Limisoma</taxon>
    </lineage>
</organism>
<dbReference type="AlphaFoldDB" id="A0A9D9NJJ7"/>
<gene>
    <name evidence="1" type="ORF">IAB88_04610</name>
</gene>
<evidence type="ECO:0000313" key="2">
    <source>
        <dbReference type="Proteomes" id="UP000823598"/>
    </source>
</evidence>
<evidence type="ECO:0000313" key="1">
    <source>
        <dbReference type="EMBL" id="MBO8476254.1"/>
    </source>
</evidence>